<dbReference type="PANTHER" id="PTHR31793:SF27">
    <property type="entry name" value="NOVEL THIOESTERASE SUPERFAMILY DOMAIN AND SAPOSIN A-TYPE DOMAIN CONTAINING PROTEIN (0610012H03RIK)"/>
    <property type="match status" value="1"/>
</dbReference>
<dbReference type="SUPFAM" id="SSF54637">
    <property type="entry name" value="Thioesterase/thiol ester dehydrase-isomerase"/>
    <property type="match status" value="1"/>
</dbReference>
<dbReference type="InterPro" id="IPR029069">
    <property type="entry name" value="HotDog_dom_sf"/>
</dbReference>
<dbReference type="NCBIfam" id="TIGR00051">
    <property type="entry name" value="YbgC/FadM family acyl-CoA thioesterase"/>
    <property type="match status" value="1"/>
</dbReference>
<evidence type="ECO:0000256" key="1">
    <source>
        <dbReference type="ARBA" id="ARBA00005953"/>
    </source>
</evidence>
<dbReference type="Pfam" id="PF13279">
    <property type="entry name" value="4HBT_2"/>
    <property type="match status" value="1"/>
</dbReference>
<reference evidence="3 4" key="1">
    <citation type="submission" date="2017-11" db="EMBL/GenBank/DDBJ databases">
        <title>Infants hospitalized years apart are colonized by the same room-sourced microbial strains.</title>
        <authorList>
            <person name="Brooks B."/>
            <person name="Olm M.R."/>
            <person name="Firek B.A."/>
            <person name="Baker R."/>
            <person name="Thomas B.C."/>
            <person name="Morowitz M.J."/>
            <person name="Banfield J.F."/>
        </authorList>
    </citation>
    <scope>NUCLEOTIDE SEQUENCE [LARGE SCALE GENOMIC DNA]</scope>
    <source>
        <strain evidence="3">S2_009_000_R2_76</strain>
    </source>
</reference>
<organism evidence="3 4">
    <name type="scientific">Pseudopedobacter saltans</name>
    <dbReference type="NCBI Taxonomy" id="151895"/>
    <lineage>
        <taxon>Bacteria</taxon>
        <taxon>Pseudomonadati</taxon>
        <taxon>Bacteroidota</taxon>
        <taxon>Sphingobacteriia</taxon>
        <taxon>Sphingobacteriales</taxon>
        <taxon>Sphingobacteriaceae</taxon>
        <taxon>Pseudopedobacter</taxon>
    </lineage>
</organism>
<dbReference type="Proteomes" id="UP000249645">
    <property type="component" value="Unassembled WGS sequence"/>
</dbReference>
<dbReference type="PANTHER" id="PTHR31793">
    <property type="entry name" value="4-HYDROXYBENZOYL-COA THIOESTERASE FAMILY MEMBER"/>
    <property type="match status" value="1"/>
</dbReference>
<dbReference type="EMBL" id="QFOI01000108">
    <property type="protein sequence ID" value="PZP49513.1"/>
    <property type="molecule type" value="Genomic_DNA"/>
</dbReference>
<accession>A0A2W5F3Y4</accession>
<keyword evidence="2" id="KW-0378">Hydrolase</keyword>
<comment type="similarity">
    <text evidence="1">Belongs to the 4-hydroxybenzoyl-CoA thioesterase family.</text>
</comment>
<dbReference type="CDD" id="cd00586">
    <property type="entry name" value="4HBT"/>
    <property type="match status" value="1"/>
</dbReference>
<sequence length="138" mass="16296">MFESTTEIRVRYAETDQMGIVYYGNYPMYLEVARVEAIRSLGYSYKEMEESGVMMPVVDIHIKYLRPAKYDELLTIKTQVREMPTHKIVFHSQILNEEGKILNKSEVTLFFVDSKTFERIGLPKQLQDKLHLYFDEEA</sequence>
<dbReference type="GO" id="GO:0047617">
    <property type="term" value="F:fatty acyl-CoA hydrolase activity"/>
    <property type="evidence" value="ECO:0007669"/>
    <property type="project" value="TreeGrafter"/>
</dbReference>
<gene>
    <name evidence="3" type="ORF">DI598_07630</name>
</gene>
<evidence type="ECO:0000313" key="3">
    <source>
        <dbReference type="EMBL" id="PZP49513.1"/>
    </source>
</evidence>
<dbReference type="InterPro" id="IPR050563">
    <property type="entry name" value="4-hydroxybenzoyl-CoA_TE"/>
</dbReference>
<dbReference type="AlphaFoldDB" id="A0A2W5F3Y4"/>
<comment type="caution">
    <text evidence="3">The sequence shown here is derived from an EMBL/GenBank/DDBJ whole genome shotgun (WGS) entry which is preliminary data.</text>
</comment>
<dbReference type="InterPro" id="IPR006684">
    <property type="entry name" value="YbgC/YbaW"/>
</dbReference>
<evidence type="ECO:0000313" key="4">
    <source>
        <dbReference type="Proteomes" id="UP000249645"/>
    </source>
</evidence>
<dbReference type="Gene3D" id="3.10.129.10">
    <property type="entry name" value="Hotdog Thioesterase"/>
    <property type="match status" value="1"/>
</dbReference>
<protein>
    <submittedName>
        <fullName evidence="3">Thioesterase</fullName>
    </submittedName>
</protein>
<proteinExistence type="inferred from homology"/>
<dbReference type="PIRSF" id="PIRSF003230">
    <property type="entry name" value="YbgC"/>
    <property type="match status" value="1"/>
</dbReference>
<evidence type="ECO:0000256" key="2">
    <source>
        <dbReference type="ARBA" id="ARBA00022801"/>
    </source>
</evidence>
<name>A0A2W5F3Y4_9SPHI</name>